<dbReference type="PANTHER" id="PTHR43392:SF2">
    <property type="entry name" value="AAA-TYPE ATPASE FAMILY PROTEIN _ ANKYRIN REPEAT FAMILY PROTEIN"/>
    <property type="match status" value="1"/>
</dbReference>
<dbReference type="PRINTS" id="PR00819">
    <property type="entry name" value="CBXCFQXSUPER"/>
</dbReference>
<evidence type="ECO:0000313" key="6">
    <source>
        <dbReference type="Proteomes" id="UP001596137"/>
    </source>
</evidence>
<proteinExistence type="inferred from homology"/>
<keyword evidence="6" id="KW-1185">Reference proteome</keyword>
<evidence type="ECO:0000259" key="4">
    <source>
        <dbReference type="SMART" id="SM00382"/>
    </source>
</evidence>
<evidence type="ECO:0000256" key="1">
    <source>
        <dbReference type="ARBA" id="ARBA00010378"/>
    </source>
</evidence>
<dbReference type="Gene3D" id="1.10.8.60">
    <property type="match status" value="1"/>
</dbReference>
<reference evidence="6" key="1">
    <citation type="journal article" date="2019" name="Int. J. Syst. Evol. Microbiol.">
        <title>The Global Catalogue of Microorganisms (GCM) 10K type strain sequencing project: providing services to taxonomists for standard genome sequencing and annotation.</title>
        <authorList>
            <consortium name="The Broad Institute Genomics Platform"/>
            <consortium name="The Broad Institute Genome Sequencing Center for Infectious Disease"/>
            <person name="Wu L."/>
            <person name="Ma J."/>
        </authorList>
    </citation>
    <scope>NUCLEOTIDE SEQUENCE [LARGE SCALE GENOMIC DNA]</scope>
    <source>
        <strain evidence="6">JCM 30346</strain>
    </source>
</reference>
<sequence length="352" mass="38963">MKIRPGTVLARVVNAARPTRPWLRIHPSSPWWARVLITAGARQADIELDDAPAPPLEEVRVRPRSAAVSNLDPYEDQDSPPTLSQLLAPLESLTGLRAAKESVRSLVWRLELARRRDQGDLLIPHAVFLGPPGTGKTIVAREVGRILRDLGLLSRGHVVEVTRENLVSGYVGQSAIATLRMIEEAEGGVLFIDEPYSLTRGGGTDSDHEAIDTLVQEMDNRRGRMLVILAGYPDEMQQMMTLNPGLASRIHLRISFPVYSLDELHGIFTEFASERGLTLGPGVADRVRDWFDSRINGPYFSNARAARDLLESIETRIAERVMADEHADPHLILAEDIPDDAPSTRHTTLNPV</sequence>
<name>A0ABW1NIF3_9ACTN</name>
<keyword evidence="2" id="KW-0547">Nucleotide-binding</keyword>
<dbReference type="InterPro" id="IPR003959">
    <property type="entry name" value="ATPase_AAA_core"/>
</dbReference>
<dbReference type="CDD" id="cd00009">
    <property type="entry name" value="AAA"/>
    <property type="match status" value="1"/>
</dbReference>
<dbReference type="SUPFAM" id="SSF52540">
    <property type="entry name" value="P-loop containing nucleoside triphosphate hydrolases"/>
    <property type="match status" value="1"/>
</dbReference>
<comment type="caution">
    <text evidence="5">The sequence shown here is derived from an EMBL/GenBank/DDBJ whole genome shotgun (WGS) entry which is preliminary data.</text>
</comment>
<comment type="similarity">
    <text evidence="1">Belongs to the CbxX/CfxQ family.</text>
</comment>
<feature type="domain" description="AAA+ ATPase" evidence="4">
    <location>
        <begin position="122"/>
        <end position="256"/>
    </location>
</feature>
<evidence type="ECO:0000256" key="3">
    <source>
        <dbReference type="ARBA" id="ARBA00022840"/>
    </source>
</evidence>
<dbReference type="InterPro" id="IPR050773">
    <property type="entry name" value="CbxX/CfxQ_RuBisCO_ESX"/>
</dbReference>
<gene>
    <name evidence="5" type="ORF">ACFP1K_17625</name>
</gene>
<dbReference type="Proteomes" id="UP001596137">
    <property type="component" value="Unassembled WGS sequence"/>
</dbReference>
<dbReference type="SMART" id="SM00382">
    <property type="entry name" value="AAA"/>
    <property type="match status" value="1"/>
</dbReference>
<dbReference type="InterPro" id="IPR041627">
    <property type="entry name" value="AAA_lid_6"/>
</dbReference>
<keyword evidence="3" id="KW-0067">ATP-binding</keyword>
<evidence type="ECO:0000256" key="2">
    <source>
        <dbReference type="ARBA" id="ARBA00022741"/>
    </source>
</evidence>
<dbReference type="EMBL" id="JBHSRF010000023">
    <property type="protein sequence ID" value="MFC6082996.1"/>
    <property type="molecule type" value="Genomic_DNA"/>
</dbReference>
<organism evidence="5 6">
    <name type="scientific">Sphaerisporangium aureirubrum</name>
    <dbReference type="NCBI Taxonomy" id="1544736"/>
    <lineage>
        <taxon>Bacteria</taxon>
        <taxon>Bacillati</taxon>
        <taxon>Actinomycetota</taxon>
        <taxon>Actinomycetes</taxon>
        <taxon>Streptosporangiales</taxon>
        <taxon>Streptosporangiaceae</taxon>
        <taxon>Sphaerisporangium</taxon>
    </lineage>
</organism>
<dbReference type="InterPro" id="IPR000641">
    <property type="entry name" value="CbxX/CfxQ"/>
</dbReference>
<evidence type="ECO:0000313" key="5">
    <source>
        <dbReference type="EMBL" id="MFC6082996.1"/>
    </source>
</evidence>
<protein>
    <submittedName>
        <fullName evidence="5">AAA family ATPase</fullName>
    </submittedName>
</protein>
<accession>A0ABW1NIF3</accession>
<dbReference type="RefSeq" id="WP_380754183.1">
    <property type="nucleotide sequence ID" value="NZ_JBHSRF010000023.1"/>
</dbReference>
<dbReference type="InterPro" id="IPR027417">
    <property type="entry name" value="P-loop_NTPase"/>
</dbReference>
<dbReference type="Gene3D" id="3.40.50.300">
    <property type="entry name" value="P-loop containing nucleotide triphosphate hydrolases"/>
    <property type="match status" value="1"/>
</dbReference>
<dbReference type="Pfam" id="PF00004">
    <property type="entry name" value="AAA"/>
    <property type="match status" value="1"/>
</dbReference>
<dbReference type="PANTHER" id="PTHR43392">
    <property type="entry name" value="AAA-TYPE ATPASE FAMILY PROTEIN / ANKYRIN REPEAT FAMILY PROTEIN"/>
    <property type="match status" value="1"/>
</dbReference>
<dbReference type="Pfam" id="PF17866">
    <property type="entry name" value="AAA_lid_6"/>
    <property type="match status" value="1"/>
</dbReference>
<dbReference type="InterPro" id="IPR003593">
    <property type="entry name" value="AAA+_ATPase"/>
</dbReference>